<evidence type="ECO:0000313" key="25">
    <source>
        <dbReference type="EMBL" id="AIX34910.1"/>
    </source>
</evidence>
<dbReference type="Proteomes" id="UP000185385">
    <property type="component" value="Segment"/>
</dbReference>
<dbReference type="Proteomes" id="UP000185358">
    <property type="component" value="Segment"/>
</dbReference>
<reference evidence="46 47" key="1">
    <citation type="submission" date="2013-12" db="EMBL/GenBank/DDBJ databases">
        <title>Ecological redundancy of diverse viral populations within a natural community.</title>
        <authorList>
            <person name="Gregory A.C."/>
            <person name="LaButti K."/>
            <person name="Copeland A."/>
            <person name="Woyke T."/>
            <person name="Sullivan M.B."/>
        </authorList>
    </citation>
    <scope>NUCLEOTIDE SEQUENCE [LARGE SCALE GENOMIC DNA]</scope>
    <source>
        <strain evidence="39">Syn7803C102</strain>
        <strain evidence="40">Syn7803C108</strain>
        <strain evidence="41">Syn7803C109</strain>
        <strain evidence="42">Syn7803C35</strain>
        <strain evidence="43">Syn7803C37</strain>
        <strain evidence="44">Syn7803C39</strain>
        <strain evidence="45">Syn7803C40</strain>
        <strain evidence="1">Syn7803C45</strain>
        <strain evidence="2">Syn7803C46</strain>
        <strain evidence="3">Syn7803C48</strain>
        <strain evidence="4">Syn7803C49</strain>
        <strain evidence="5">Syn7803C54</strain>
        <strain evidence="6">Syn7803C57</strain>
        <strain evidence="7">Syn7803C72</strain>
        <strain evidence="8">Syn7803C73</strain>
        <strain evidence="9">Syn7803C75</strain>
        <strain evidence="10">Syn7803C77</strain>
        <strain evidence="11">Syn7803C88</strain>
        <strain evidence="12">Syn7803C89</strain>
        <strain evidence="13">Syn7803C93</strain>
        <strain evidence="14">Syn7803US104</strain>
        <strain evidence="15">Syn7803US108</strain>
        <strain evidence="16">Syn7803US109</strain>
        <strain evidence="17">Syn7803US110</strain>
        <strain evidence="18">Syn7803US111</strain>
        <strain evidence="19">Syn7803US113</strain>
        <strain evidence="20">Syn7803US114</strain>
        <strain evidence="21">Syn7803US115</strain>
        <strain evidence="22">Syn7803US116</strain>
        <strain evidence="23">Syn7803US122</strain>
        <strain evidence="25">Syn7803US5</strain>
        <strain evidence="24">Syn7803US59</strain>
        <strain evidence="26">Syn7803US61</strain>
        <strain evidence="27">Syn7803US63</strain>
        <strain evidence="28">Syn7803US64</strain>
        <strain evidence="29">Syn7803US65</strain>
        <strain evidence="30">Syn7803US71</strain>
        <strain evidence="31">Syn7803US78</strain>
        <strain evidence="32">Syn7803US80</strain>
        <strain evidence="33">Syn7803US82</strain>
        <strain evidence="34">Syn7803US83</strain>
        <strain evidence="35">Syn7803US85</strain>
        <strain evidence="36">Syn7803US89</strain>
        <strain evidence="37">Syn7803US94</strain>
        <strain evidence="38">Syn7803US95</strain>
    </source>
</reference>
<evidence type="ECO:0000313" key="22">
    <source>
        <dbReference type="EMBL" id="AIX26507.1"/>
    </source>
</evidence>
<evidence type="ECO:0000313" key="46">
    <source>
        <dbReference type="Proteomes" id="UP000033003"/>
    </source>
</evidence>
<evidence type="ECO:0000313" key="19">
    <source>
        <dbReference type="EMBL" id="AIX25854.1"/>
    </source>
</evidence>
<dbReference type="GeneID" id="24171621"/>
<dbReference type="Proteomes" id="UP000185364">
    <property type="component" value="Segment"/>
</dbReference>
<evidence type="ECO:0000313" key="42">
    <source>
        <dbReference type="EMBL" id="AIX46047.1"/>
    </source>
</evidence>
<dbReference type="Proteomes" id="UP000185367">
    <property type="component" value="Segment"/>
</dbReference>
<dbReference type="Proteomes" id="UP000185369">
    <property type="component" value="Segment"/>
</dbReference>
<evidence type="ECO:0000313" key="2">
    <source>
        <dbReference type="EMBL" id="AIX15040.1"/>
    </source>
</evidence>
<evidence type="ECO:0000313" key="36">
    <source>
        <dbReference type="EMBL" id="AIX38424.1"/>
    </source>
</evidence>
<dbReference type="Proteomes" id="UP000185353">
    <property type="component" value="Segment"/>
</dbReference>
<evidence type="ECO:0000313" key="4">
    <source>
        <dbReference type="EMBL" id="AIX15688.1"/>
    </source>
</evidence>
<evidence type="ECO:0000313" key="37">
    <source>
        <dbReference type="EMBL" id="AIX38642.1"/>
    </source>
</evidence>
<dbReference type="Proteomes" id="UP000185375">
    <property type="component" value="Segment"/>
</dbReference>
<evidence type="ECO:0000313" key="45">
    <source>
        <dbReference type="EMBL" id="AIX47127.1"/>
    </source>
</evidence>
<evidence type="ECO:0000313" key="31">
    <source>
        <dbReference type="EMBL" id="AIX36628.1"/>
    </source>
</evidence>
<dbReference type="Proteomes" id="UP000185360">
    <property type="component" value="Genome"/>
</dbReference>
<proteinExistence type="predicted"/>
<evidence type="ECO:0000313" key="27">
    <source>
        <dbReference type="EMBL" id="AIX35755.1"/>
    </source>
</evidence>
<dbReference type="EMBL" id="KJ019115">
    <property type="protein sequence ID" value="AIX35333.1"/>
    <property type="molecule type" value="Genomic_DNA"/>
</dbReference>
<evidence type="ECO:0000313" key="8">
    <source>
        <dbReference type="EMBL" id="AIX19013.1"/>
    </source>
</evidence>
<evidence type="ECO:0000313" key="28">
    <source>
        <dbReference type="EMBL" id="AIX35974.1"/>
    </source>
</evidence>
<evidence type="ECO:0000313" key="1">
    <source>
        <dbReference type="EMBL" id="AIX14823.1"/>
    </source>
</evidence>
<dbReference type="EMBL" id="KJ019162">
    <property type="protein sequence ID" value="AIX46484.1"/>
    <property type="molecule type" value="Genomic_DNA"/>
</dbReference>
<evidence type="ECO:0000313" key="13">
    <source>
        <dbReference type="EMBL" id="AIX22545.1"/>
    </source>
</evidence>
<dbReference type="EMBL" id="KJ019050">
    <property type="protein sequence ID" value="AIX19667.1"/>
    <property type="molecule type" value="Genomic_DNA"/>
</dbReference>
<dbReference type="EMBL" id="KJ019079">
    <property type="protein sequence ID" value="AIX26289.1"/>
    <property type="molecule type" value="Genomic_DNA"/>
</dbReference>
<evidence type="ECO:0000313" key="49">
    <source>
        <dbReference type="Proteomes" id="UP000185365"/>
    </source>
</evidence>
<dbReference type="EMBL" id="KJ019047">
    <property type="protein sequence ID" value="AIX19013.1"/>
    <property type="molecule type" value="Genomic_DNA"/>
</dbReference>
<evidence type="ECO:0000313" key="18">
    <source>
        <dbReference type="EMBL" id="AIX25424.1"/>
    </source>
</evidence>
<evidence type="ECO:0000313" key="17">
    <source>
        <dbReference type="EMBL" id="AIX25207.1"/>
    </source>
</evidence>
<dbReference type="Proteomes" id="UP000185363">
    <property type="component" value="Segment"/>
</dbReference>
<evidence type="ECO:0000313" key="15">
    <source>
        <dbReference type="EMBL" id="AIX24770.1"/>
    </source>
</evidence>
<dbReference type="EMBL" id="KJ019057">
    <property type="protein sequence ID" value="AIX21316.1"/>
    <property type="molecule type" value="Genomic_DNA"/>
</dbReference>
<keyword evidence="49" id="KW-1185">Reference proteome</keyword>
<dbReference type="Proteomes" id="UP000185349">
    <property type="component" value="Segment"/>
</dbReference>
<dbReference type="EMBL" id="KJ019121">
    <property type="protein sequence ID" value="AIX36628.1"/>
    <property type="molecule type" value="Genomic_DNA"/>
</dbReference>
<evidence type="ECO:0000313" key="43">
    <source>
        <dbReference type="EMBL" id="AIX46484.1"/>
    </source>
</evidence>
<evidence type="ECO:0000313" key="35">
    <source>
        <dbReference type="EMBL" id="AIX37992.1"/>
    </source>
</evidence>
<dbReference type="Proteomes" id="UP000185386">
    <property type="component" value="Segment"/>
</dbReference>
<evidence type="ECO:0000313" key="5">
    <source>
        <dbReference type="EMBL" id="AIX16116.1"/>
    </source>
</evidence>
<dbReference type="EMBL" id="KJ019164">
    <property type="protein sequence ID" value="AIX46908.1"/>
    <property type="molecule type" value="Genomic_DNA"/>
</dbReference>
<dbReference type="EMBL" id="KJ019075">
    <property type="protein sequence ID" value="AIX25424.1"/>
    <property type="molecule type" value="Genomic_DNA"/>
</dbReference>
<dbReference type="Proteomes" id="UP000185372">
    <property type="component" value="Genome"/>
</dbReference>
<dbReference type="Proteomes" id="UP000185351">
    <property type="component" value="Segment"/>
</dbReference>
<evidence type="ECO:0000313" key="26">
    <source>
        <dbReference type="EMBL" id="AIX35333.1"/>
    </source>
</evidence>
<dbReference type="Proteomes" id="UP000185376">
    <property type="component" value="Segment"/>
</dbReference>
<dbReference type="EMBL" id="KJ019070">
    <property type="protein sequence ID" value="AIX24336.1"/>
    <property type="molecule type" value="Genomic_DNA"/>
</dbReference>
<dbReference type="Proteomes" id="UP000185368">
    <property type="component" value="Segment"/>
</dbReference>
<dbReference type="EMBL" id="KJ019031">
    <property type="protein sequence ID" value="AIX15467.1"/>
    <property type="molecule type" value="Genomic_DNA"/>
</dbReference>
<dbReference type="EMBL" id="KJ019127">
    <property type="protein sequence ID" value="AIX37992.1"/>
    <property type="molecule type" value="Genomic_DNA"/>
</dbReference>
<dbReference type="EMBL" id="KJ019028">
    <property type="protein sequence ID" value="AIX14823.1"/>
    <property type="molecule type" value="Genomic_DNA"/>
</dbReference>
<dbReference type="EMBL" id="KJ019032">
    <property type="protein sequence ID" value="AIX15688.1"/>
    <property type="molecule type" value="Genomic_DNA"/>
</dbReference>
<dbReference type="Proteomes" id="UP000185346">
    <property type="component" value="Segment"/>
</dbReference>
<dbReference type="EMBL" id="KJ019056">
    <property type="protein sequence ID" value="AIX21097.1"/>
    <property type="molecule type" value="Genomic_DNA"/>
</dbReference>
<dbReference type="Proteomes" id="UP000185366">
    <property type="component" value="Segment"/>
</dbReference>
<evidence type="ECO:0000313" key="7">
    <source>
        <dbReference type="EMBL" id="AIX18796.1"/>
    </source>
</evidence>
<evidence type="ECO:0000313" key="3">
    <source>
        <dbReference type="EMBL" id="AIX15467.1"/>
    </source>
</evidence>
<dbReference type="EMBL" id="KJ019046">
    <property type="protein sequence ID" value="AIX18796.1"/>
    <property type="molecule type" value="Genomic_DNA"/>
</dbReference>
<dbReference type="EMBL" id="KJ019077">
    <property type="protein sequence ID" value="AIX25854.1"/>
    <property type="molecule type" value="Genomic_DNA"/>
</dbReference>
<protein>
    <submittedName>
        <fullName evidence="2">Uncharacterized protein</fullName>
    </submittedName>
</protein>
<sequence length="76" mass="8771">MPTYPVKNLKTGETKELLMSCKEYMSWKDENPDWDKDWSQGIAGTTYGVPKLDNGFKEVMSKVQKAHPRSNLSRFT</sequence>
<evidence type="ECO:0000313" key="21">
    <source>
        <dbReference type="EMBL" id="AIX26289.1"/>
    </source>
</evidence>
<dbReference type="Proteomes" id="UP000185371">
    <property type="component" value="Segment"/>
</dbReference>
<dbReference type="EMBL" id="KJ019131">
    <property type="protein sequence ID" value="AIX38860.1"/>
    <property type="molecule type" value="Genomic_DNA"/>
</dbReference>
<evidence type="ECO:0000313" key="29">
    <source>
        <dbReference type="EMBL" id="AIX36194.1"/>
    </source>
</evidence>
<dbReference type="EMBL" id="KJ019029">
    <property type="protein sequence ID" value="AIX15040.1"/>
    <property type="molecule type" value="Genomic_DNA"/>
</dbReference>
<dbReference type="Proteomes" id="UP000185356">
    <property type="component" value="Segment"/>
</dbReference>
<dbReference type="EMBL" id="KJ019072">
    <property type="protein sequence ID" value="AIX24770.1"/>
    <property type="molecule type" value="Genomic_DNA"/>
</dbReference>
<evidence type="ECO:0000313" key="44">
    <source>
        <dbReference type="EMBL" id="AIX46908.1"/>
    </source>
</evidence>
<dbReference type="EMBL" id="KJ019139">
    <property type="protein sequence ID" value="AIX40573.1"/>
    <property type="molecule type" value="Genomic_DNA"/>
</dbReference>
<gene>
    <name evidence="39" type="ORF">Syn7803C102_210</name>
    <name evidence="40" type="ORF">Syn7803C108_211</name>
    <name evidence="41" type="ORF">Syn7803C109_209</name>
    <name evidence="42" type="ORF">Syn7803C35_210</name>
    <name evidence="43" type="ORF">Syn7803C37_211</name>
    <name evidence="44" type="ORF">Syn7803C39_209</name>
    <name evidence="45" type="ORF">Syn7803C40_211</name>
    <name evidence="1" type="ORF">Syn7803C45_212</name>
    <name evidence="2" type="ORF">Syn7803C46_209</name>
    <name evidence="3" type="ORF">Syn7803C48_209</name>
    <name evidence="4" type="ORF">Syn7803C49_212</name>
    <name evidence="5" type="ORF">Syn7803C54_211</name>
    <name evidence="6" type="ORF">Syn7803C57_209</name>
    <name evidence="7" type="ORF">Syn7803C72_210</name>
    <name evidence="8" type="ORF">Syn7803C73_209</name>
    <name evidence="9" type="ORF">Syn7803C75_210</name>
    <name evidence="10" type="ORF">Syn7803C77_210</name>
    <name evidence="11" type="ORF">Syn7803C88_209</name>
    <name evidence="12" type="ORF">Syn7803C89_211</name>
    <name evidence="13" type="ORF">Syn7803C93_211</name>
    <name evidence="14" type="ORF">Syn7803US104_211</name>
    <name evidence="15" type="ORF">Syn7803US108_210</name>
    <name evidence="16" type="ORF">Syn7803US109_210</name>
    <name evidence="17" type="ORF">Syn7803US110_211</name>
    <name evidence="18" type="ORF">Syn7803US111_209</name>
    <name evidence="19" type="ORF">Syn7803US113_210</name>
    <name evidence="20" type="ORF">Syn7803US114_210</name>
    <name evidence="21" type="ORF">Syn7803US115_209</name>
    <name evidence="22" type="ORF">Syn7803US116_210</name>
    <name evidence="23" type="ORF">Syn7803US122_210</name>
    <name evidence="24" type="ORF">Syn7803US59_211</name>
    <name evidence="25" type="ORF">Syn7803US5_212</name>
    <name evidence="26" type="ORF">Syn7803US61_209</name>
    <name evidence="27" type="ORF">Syn7803US63_209</name>
    <name evidence="28" type="ORF">Syn7803US64_211</name>
    <name evidence="29" type="ORF">Syn7803US65_212</name>
    <name evidence="30" type="ORF">Syn7803US71_209</name>
    <name evidence="31" type="ORF">Syn7803US78_209</name>
    <name evidence="32" type="ORF">Syn7803US80_212</name>
    <name evidence="33" type="ORF">Syn7803US82_210</name>
    <name evidence="34" type="ORF">Syn7803US83_210</name>
    <name evidence="35" type="ORF">Syn7803US85_210</name>
    <name evidence="36" type="ORF">Syn7803US89_209</name>
    <name evidence="37" type="ORF">Syn7803US94_210</name>
    <name evidence="38" type="ORF">Syn7803US95_210</name>
</gene>
<dbReference type="Proteomes" id="UP000185357">
    <property type="component" value="Segment"/>
</dbReference>
<dbReference type="EMBL" id="KJ019129">
    <property type="protein sequence ID" value="AIX38424.1"/>
    <property type="molecule type" value="Genomic_DNA"/>
</dbReference>
<dbReference type="Proteomes" id="UP000185354">
    <property type="component" value="Segment"/>
</dbReference>
<evidence type="ECO:0000313" key="47">
    <source>
        <dbReference type="Proteomes" id="UP000185343"/>
    </source>
</evidence>
<dbReference type="EMBL" id="KJ019124">
    <property type="protein sequence ID" value="AIX37338.1"/>
    <property type="molecule type" value="Genomic_DNA"/>
</dbReference>
<dbReference type="EMBL" id="KJ019118">
    <property type="protein sequence ID" value="AIX35974.1"/>
    <property type="molecule type" value="Genomic_DNA"/>
</dbReference>
<evidence type="ECO:0000313" key="9">
    <source>
        <dbReference type="EMBL" id="AIX19232.1"/>
    </source>
</evidence>
<evidence type="ECO:0000313" key="20">
    <source>
        <dbReference type="EMBL" id="AIX26072.1"/>
    </source>
</evidence>
<dbReference type="EMBL" id="KJ019048">
    <property type="protein sequence ID" value="AIX19232.1"/>
    <property type="molecule type" value="Genomic_DNA"/>
</dbReference>
<dbReference type="Proteomes" id="UP000185384">
    <property type="component" value="Segment"/>
</dbReference>
<accession>A0A0E3ERT6</accession>
<dbReference type="Proteomes" id="UP000185362">
    <property type="component" value="Segment"/>
</dbReference>
<evidence type="ECO:0000313" key="30">
    <source>
        <dbReference type="EMBL" id="AIX36411.1"/>
    </source>
</evidence>
<evidence type="ECO:0000313" key="10">
    <source>
        <dbReference type="EMBL" id="AIX19667.1"/>
    </source>
</evidence>
<evidence type="ECO:0000313" key="34">
    <source>
        <dbReference type="EMBL" id="AIX37774.1"/>
    </source>
</evidence>
<dbReference type="Proteomes" id="UP000185365">
    <property type="component" value="Segment"/>
</dbReference>
<dbReference type="Proteomes" id="UP000220606">
    <property type="component" value="Segment"/>
</dbReference>
<dbReference type="EMBL" id="KJ019125">
    <property type="protein sequence ID" value="AIX37556.1"/>
    <property type="molecule type" value="Genomic_DNA"/>
</dbReference>
<dbReference type="RefSeq" id="YP_009133553.1">
    <property type="nucleotide sequence ID" value="NC_026923.1"/>
</dbReference>
<dbReference type="Proteomes" id="UP000185378">
    <property type="component" value="Segment"/>
</dbReference>
<dbReference type="Proteomes" id="UP000185343">
    <property type="component" value="Segment"/>
</dbReference>
<dbReference type="Proteomes" id="UP000185359">
    <property type="component" value="Segment"/>
</dbReference>
<dbReference type="EMBL" id="KJ019120">
    <property type="protein sequence ID" value="AIX36411.1"/>
    <property type="molecule type" value="Genomic_DNA"/>
</dbReference>
<dbReference type="Proteomes" id="UP000185348">
    <property type="component" value="Segment"/>
</dbReference>
<dbReference type="EMBL" id="KJ019074">
    <property type="protein sequence ID" value="AIX25207.1"/>
    <property type="molecule type" value="Genomic_DNA"/>
</dbReference>
<evidence type="ECO:0000313" key="38">
    <source>
        <dbReference type="EMBL" id="AIX38860.1"/>
    </source>
</evidence>
<dbReference type="EMBL" id="KJ019062">
    <property type="protein sequence ID" value="AIX22545.1"/>
    <property type="molecule type" value="Genomic_DNA"/>
</dbReference>
<dbReference type="KEGG" id="vg:24171621"/>
<dbReference type="EMBL" id="KJ019083">
    <property type="protein sequence ID" value="AIX27143.1"/>
    <property type="molecule type" value="Genomic_DNA"/>
</dbReference>
<evidence type="ECO:0000313" key="14">
    <source>
        <dbReference type="EMBL" id="AIX24336.1"/>
    </source>
</evidence>
<dbReference type="Proteomes" id="UP000185382">
    <property type="component" value="Segment"/>
</dbReference>
<dbReference type="EMBL" id="KJ019117">
    <property type="protein sequence ID" value="AIX35755.1"/>
    <property type="molecule type" value="Genomic_DNA"/>
</dbReference>
<evidence type="ECO:0000313" key="41">
    <source>
        <dbReference type="EMBL" id="AIX40790.1"/>
    </source>
</evidence>
<dbReference type="Proteomes" id="UP000185380">
    <property type="component" value="Segment"/>
</dbReference>
<dbReference type="EMBL" id="KJ019113">
    <property type="protein sequence ID" value="AIX34910.1"/>
    <property type="molecule type" value="Genomic_DNA"/>
</dbReference>
<organism evidence="2 48">
    <name type="scientific">Synechococcus phage ACG-2014d</name>
    <dbReference type="NCBI Taxonomy" id="1493509"/>
    <lineage>
        <taxon>Viruses</taxon>
        <taxon>Duplodnaviria</taxon>
        <taxon>Heunggongvirae</taxon>
        <taxon>Uroviricota</taxon>
        <taxon>Caudoviricetes</taxon>
        <taxon>Pantevenvirales</taxon>
        <taxon>Kyanoviridae</taxon>
        <taxon>Lowelvirus</taxon>
        <taxon>Lowelvirus tuscon4d</taxon>
    </lineage>
</organism>
<dbReference type="EMBL" id="KJ019112">
    <property type="protein sequence ID" value="AIX34690.1"/>
    <property type="molecule type" value="Genomic_DNA"/>
</dbReference>
<evidence type="ECO:0000313" key="16">
    <source>
        <dbReference type="EMBL" id="AIX24988.1"/>
    </source>
</evidence>
<dbReference type="Proteomes" id="UP000185344">
    <property type="component" value="Segment"/>
</dbReference>
<dbReference type="EMBL" id="KJ019130">
    <property type="protein sequence ID" value="AIX38642.1"/>
    <property type="molecule type" value="Genomic_DNA"/>
</dbReference>
<evidence type="ECO:0000313" key="33">
    <source>
        <dbReference type="EMBL" id="AIX37556.1"/>
    </source>
</evidence>
<evidence type="ECO:0000313" key="24">
    <source>
        <dbReference type="EMBL" id="AIX34690.1"/>
    </source>
</evidence>
<dbReference type="EMBL" id="KJ019034">
    <property type="protein sequence ID" value="AIX16116.1"/>
    <property type="molecule type" value="Genomic_DNA"/>
</dbReference>
<evidence type="ECO:0000313" key="6">
    <source>
        <dbReference type="EMBL" id="AIX16516.1"/>
    </source>
</evidence>
<dbReference type="EMBL" id="KJ019160">
    <property type="protein sequence ID" value="AIX46047.1"/>
    <property type="molecule type" value="Genomic_DNA"/>
</dbReference>
<dbReference type="Proteomes" id="UP000185381">
    <property type="component" value="Genome"/>
</dbReference>
<dbReference type="Proteomes" id="UP000185352">
    <property type="component" value="Segment"/>
</dbReference>
<dbReference type="EMBL" id="KJ019036">
    <property type="protein sequence ID" value="AIX16516.1"/>
    <property type="molecule type" value="Genomic_DNA"/>
</dbReference>
<dbReference type="EMBL" id="KJ019080">
    <property type="protein sequence ID" value="AIX26507.1"/>
    <property type="molecule type" value="Genomic_DNA"/>
</dbReference>
<dbReference type="Proteomes" id="UP000185374">
    <property type="component" value="Segment"/>
</dbReference>
<evidence type="ECO:0000313" key="32">
    <source>
        <dbReference type="EMBL" id="AIX37338.1"/>
    </source>
</evidence>
<evidence type="ECO:0000313" key="40">
    <source>
        <dbReference type="EMBL" id="AIX40573.1"/>
    </source>
</evidence>
<evidence type="ECO:0000313" key="11">
    <source>
        <dbReference type="EMBL" id="AIX21097.1"/>
    </source>
</evidence>
<dbReference type="Proteomes" id="UP000185383">
    <property type="component" value="Segment"/>
</dbReference>
<dbReference type="Proteomes" id="UP000185379">
    <property type="component" value="Segment"/>
</dbReference>
<dbReference type="EMBL" id="KJ019078">
    <property type="protein sequence ID" value="AIX26072.1"/>
    <property type="molecule type" value="Genomic_DNA"/>
</dbReference>
<dbReference type="OrthoDB" id="24270at10239"/>
<dbReference type="EMBL" id="KJ019073">
    <property type="protein sequence ID" value="AIX24988.1"/>
    <property type="molecule type" value="Genomic_DNA"/>
</dbReference>
<dbReference type="EMBL" id="KJ019119">
    <property type="protein sequence ID" value="AIX36194.1"/>
    <property type="molecule type" value="Genomic_DNA"/>
</dbReference>
<dbReference type="EMBL" id="KJ019126">
    <property type="protein sequence ID" value="AIX37774.1"/>
    <property type="molecule type" value="Genomic_DNA"/>
</dbReference>
<dbReference type="Proteomes" id="UP000185347">
    <property type="component" value="Segment"/>
</dbReference>
<dbReference type="Proteomes" id="UP000185373">
    <property type="component" value="Segment"/>
</dbReference>
<evidence type="ECO:0000313" key="48">
    <source>
        <dbReference type="Proteomes" id="UP000185364"/>
    </source>
</evidence>
<dbReference type="EMBL" id="KJ019136">
    <property type="protein sequence ID" value="AIX39936.1"/>
    <property type="molecule type" value="Genomic_DNA"/>
</dbReference>
<dbReference type="EMBL" id="KJ019165">
    <property type="protein sequence ID" value="AIX47127.1"/>
    <property type="molecule type" value="Genomic_DNA"/>
</dbReference>
<dbReference type="Proteomes" id="UP000185361">
    <property type="component" value="Segment"/>
</dbReference>
<evidence type="ECO:0000313" key="23">
    <source>
        <dbReference type="EMBL" id="AIX27143.1"/>
    </source>
</evidence>
<dbReference type="Proteomes" id="UP000185345">
    <property type="component" value="Segment"/>
</dbReference>
<evidence type="ECO:0000313" key="39">
    <source>
        <dbReference type="EMBL" id="AIX39936.1"/>
    </source>
</evidence>
<dbReference type="Proteomes" id="UP000185355">
    <property type="component" value="Segment"/>
</dbReference>
<name>A0A0E3ERT6_9CAUD</name>
<dbReference type="EMBL" id="KJ019140">
    <property type="protein sequence ID" value="AIX40790.1"/>
    <property type="molecule type" value="Genomic_DNA"/>
</dbReference>
<dbReference type="Proteomes" id="UP000185377">
    <property type="component" value="Segment"/>
</dbReference>
<evidence type="ECO:0000313" key="12">
    <source>
        <dbReference type="EMBL" id="AIX21316.1"/>
    </source>
</evidence>
<dbReference type="Proteomes" id="UP000185350">
    <property type="component" value="Segment"/>
</dbReference>
<dbReference type="Proteomes" id="UP000033003">
    <property type="component" value="Segment"/>
</dbReference>